<proteinExistence type="predicted"/>
<evidence type="ECO:0000313" key="1">
    <source>
        <dbReference type="EMBL" id="GKU87839.1"/>
    </source>
</evidence>
<protein>
    <submittedName>
        <fullName evidence="1">Uncharacterized protein</fullName>
    </submittedName>
</protein>
<gene>
    <name evidence="1" type="ORF">SLEP1_g2173</name>
</gene>
<keyword evidence="2" id="KW-1185">Reference proteome</keyword>
<dbReference type="Proteomes" id="UP001054252">
    <property type="component" value="Unassembled WGS sequence"/>
</dbReference>
<reference evidence="1 2" key="1">
    <citation type="journal article" date="2021" name="Commun. Biol.">
        <title>The genome of Shorea leprosula (Dipterocarpaceae) highlights the ecological relevance of drought in aseasonal tropical rainforests.</title>
        <authorList>
            <person name="Ng K.K.S."/>
            <person name="Kobayashi M.J."/>
            <person name="Fawcett J.A."/>
            <person name="Hatakeyama M."/>
            <person name="Paape T."/>
            <person name="Ng C.H."/>
            <person name="Ang C.C."/>
            <person name="Tnah L.H."/>
            <person name="Lee C.T."/>
            <person name="Nishiyama T."/>
            <person name="Sese J."/>
            <person name="O'Brien M.J."/>
            <person name="Copetti D."/>
            <person name="Mohd Noor M.I."/>
            <person name="Ong R.C."/>
            <person name="Putra M."/>
            <person name="Sireger I.Z."/>
            <person name="Indrioko S."/>
            <person name="Kosugi Y."/>
            <person name="Izuno A."/>
            <person name="Isagi Y."/>
            <person name="Lee S.L."/>
            <person name="Shimizu K.K."/>
        </authorList>
    </citation>
    <scope>NUCLEOTIDE SEQUENCE [LARGE SCALE GENOMIC DNA]</scope>
    <source>
        <strain evidence="1">214</strain>
    </source>
</reference>
<accession>A0AAV5HQF0</accession>
<comment type="caution">
    <text evidence="1">The sequence shown here is derived from an EMBL/GenBank/DDBJ whole genome shotgun (WGS) entry which is preliminary data.</text>
</comment>
<dbReference type="EMBL" id="BPVZ01000002">
    <property type="protein sequence ID" value="GKU87839.1"/>
    <property type="molecule type" value="Genomic_DNA"/>
</dbReference>
<evidence type="ECO:0000313" key="2">
    <source>
        <dbReference type="Proteomes" id="UP001054252"/>
    </source>
</evidence>
<dbReference type="AlphaFoldDB" id="A0AAV5HQF0"/>
<sequence>MSSQEGMQQGIPAECETPCSFGSFMSSHNVTLDMQAPNEEIPRDFEQNYTEN</sequence>
<organism evidence="1 2">
    <name type="scientific">Rubroshorea leprosula</name>
    <dbReference type="NCBI Taxonomy" id="152421"/>
    <lineage>
        <taxon>Eukaryota</taxon>
        <taxon>Viridiplantae</taxon>
        <taxon>Streptophyta</taxon>
        <taxon>Embryophyta</taxon>
        <taxon>Tracheophyta</taxon>
        <taxon>Spermatophyta</taxon>
        <taxon>Magnoliopsida</taxon>
        <taxon>eudicotyledons</taxon>
        <taxon>Gunneridae</taxon>
        <taxon>Pentapetalae</taxon>
        <taxon>rosids</taxon>
        <taxon>malvids</taxon>
        <taxon>Malvales</taxon>
        <taxon>Dipterocarpaceae</taxon>
        <taxon>Rubroshorea</taxon>
    </lineage>
</organism>
<name>A0AAV5HQF0_9ROSI</name>